<keyword evidence="6" id="KW-0479">Metal-binding</keyword>
<dbReference type="InterPro" id="IPR012312">
    <property type="entry name" value="Hemerythrin-like"/>
</dbReference>
<dbReference type="PROSITE" id="PS50089">
    <property type="entry name" value="ZF_RING_2"/>
    <property type="match status" value="1"/>
</dbReference>
<dbReference type="GO" id="GO:0005634">
    <property type="term" value="C:nucleus"/>
    <property type="evidence" value="ECO:0007669"/>
    <property type="project" value="UniProtKB-SubCell"/>
</dbReference>
<evidence type="ECO:0000256" key="6">
    <source>
        <dbReference type="ARBA" id="ARBA00022723"/>
    </source>
</evidence>
<dbReference type="GO" id="GO:0034756">
    <property type="term" value="P:regulation of iron ion transport"/>
    <property type="evidence" value="ECO:0007669"/>
    <property type="project" value="UniProtKB-ARBA"/>
</dbReference>
<evidence type="ECO:0000256" key="15">
    <source>
        <dbReference type="ARBA" id="ARBA00063786"/>
    </source>
</evidence>
<dbReference type="InterPro" id="IPR039512">
    <property type="entry name" value="RCHY1_zinc-ribbon"/>
</dbReference>
<dbReference type="PANTHER" id="PTHR21319:SF47">
    <property type="entry name" value="CHY-TYPE DOMAIN-CONTAINING PROTEIN"/>
    <property type="match status" value="1"/>
</dbReference>
<name>A0AAU9RDW0_THLAR</name>
<evidence type="ECO:0000313" key="22">
    <source>
        <dbReference type="Proteomes" id="UP000836841"/>
    </source>
</evidence>
<evidence type="ECO:0000256" key="8">
    <source>
        <dbReference type="ARBA" id="ARBA00022786"/>
    </source>
</evidence>
<keyword evidence="13" id="KW-0539">Nucleus</keyword>
<keyword evidence="22" id="KW-1185">Reference proteome</keyword>
<evidence type="ECO:0000256" key="3">
    <source>
        <dbReference type="ARBA" id="ARBA00004906"/>
    </source>
</evidence>
<evidence type="ECO:0000256" key="4">
    <source>
        <dbReference type="ARBA" id="ARBA00022598"/>
    </source>
</evidence>
<evidence type="ECO:0000256" key="17">
    <source>
        <dbReference type="SAM" id="Phobius"/>
    </source>
</evidence>
<reference evidence="21 22" key="1">
    <citation type="submission" date="2022-03" db="EMBL/GenBank/DDBJ databases">
        <authorList>
            <person name="Nunn A."/>
            <person name="Chopra R."/>
            <person name="Nunn A."/>
            <person name="Contreras Garrido A."/>
        </authorList>
    </citation>
    <scope>NUCLEOTIDE SEQUENCE [LARGE SCALE GENOMIC DNA]</scope>
</reference>
<feature type="non-terminal residue" evidence="21">
    <location>
        <position position="1"/>
    </location>
</feature>
<keyword evidence="7 16" id="KW-0863">Zinc-finger</keyword>
<dbReference type="Gene3D" id="1.20.120.520">
    <property type="entry name" value="nmb1532 protein domain like"/>
    <property type="match status" value="2"/>
</dbReference>
<feature type="non-terminal residue" evidence="21">
    <location>
        <position position="1319"/>
    </location>
</feature>
<evidence type="ECO:0000259" key="19">
    <source>
        <dbReference type="PROSITE" id="PS51266"/>
    </source>
</evidence>
<gene>
    <name evidence="21" type="ORF">TAV2_LOCUS3125</name>
</gene>
<evidence type="ECO:0000256" key="1">
    <source>
        <dbReference type="ARBA" id="ARBA00004123"/>
    </source>
</evidence>
<evidence type="ECO:0000256" key="9">
    <source>
        <dbReference type="ARBA" id="ARBA00022833"/>
    </source>
</evidence>
<dbReference type="CDD" id="cd12108">
    <property type="entry name" value="Hr-like"/>
    <property type="match status" value="2"/>
</dbReference>
<dbReference type="InterPro" id="IPR037274">
    <property type="entry name" value="Znf_CHY_sf"/>
</dbReference>
<dbReference type="GO" id="GO:0016874">
    <property type="term" value="F:ligase activity"/>
    <property type="evidence" value="ECO:0007669"/>
    <property type="project" value="UniProtKB-KW"/>
</dbReference>
<evidence type="ECO:0000256" key="16">
    <source>
        <dbReference type="PROSITE-ProRule" id="PRU00601"/>
    </source>
</evidence>
<dbReference type="InterPro" id="IPR008913">
    <property type="entry name" value="Znf_CHY"/>
</dbReference>
<evidence type="ECO:0000256" key="12">
    <source>
        <dbReference type="ARBA" id="ARBA00023136"/>
    </source>
</evidence>
<evidence type="ECO:0000256" key="10">
    <source>
        <dbReference type="ARBA" id="ARBA00022989"/>
    </source>
</evidence>
<dbReference type="SMART" id="SM00184">
    <property type="entry name" value="RING"/>
    <property type="match status" value="2"/>
</dbReference>
<dbReference type="Proteomes" id="UP000836841">
    <property type="component" value="Chromosome 1"/>
</dbReference>
<dbReference type="GO" id="GO:0016567">
    <property type="term" value="P:protein ubiquitination"/>
    <property type="evidence" value="ECO:0007669"/>
    <property type="project" value="TreeGrafter"/>
</dbReference>
<dbReference type="GO" id="GO:0016020">
    <property type="term" value="C:membrane"/>
    <property type="evidence" value="ECO:0007669"/>
    <property type="project" value="UniProtKB-SubCell"/>
</dbReference>
<keyword evidence="4" id="KW-0436">Ligase</keyword>
<dbReference type="InterPro" id="IPR017921">
    <property type="entry name" value="Znf_CTCHY"/>
</dbReference>
<dbReference type="InterPro" id="IPR037275">
    <property type="entry name" value="Znf_CTCHY_sf"/>
</dbReference>
<keyword evidence="9" id="KW-0862">Zinc</keyword>
<dbReference type="PANTHER" id="PTHR21319">
    <property type="entry name" value="RING FINGER AND CHY ZINC FINGER DOMAIN-CONTAINING PROTEIN 1"/>
    <property type="match status" value="1"/>
</dbReference>
<evidence type="ECO:0000256" key="11">
    <source>
        <dbReference type="ARBA" id="ARBA00023004"/>
    </source>
</evidence>
<organism evidence="21 22">
    <name type="scientific">Thlaspi arvense</name>
    <name type="common">Field penny-cress</name>
    <dbReference type="NCBI Taxonomy" id="13288"/>
    <lineage>
        <taxon>Eukaryota</taxon>
        <taxon>Viridiplantae</taxon>
        <taxon>Streptophyta</taxon>
        <taxon>Embryophyta</taxon>
        <taxon>Tracheophyta</taxon>
        <taxon>Spermatophyta</taxon>
        <taxon>Magnoliopsida</taxon>
        <taxon>eudicotyledons</taxon>
        <taxon>Gunneridae</taxon>
        <taxon>Pentapetalae</taxon>
        <taxon>rosids</taxon>
        <taxon>malvids</taxon>
        <taxon>Brassicales</taxon>
        <taxon>Brassicaceae</taxon>
        <taxon>Thlaspideae</taxon>
        <taxon>Thlaspi</taxon>
    </lineage>
</organism>
<evidence type="ECO:0000256" key="13">
    <source>
        <dbReference type="ARBA" id="ARBA00023242"/>
    </source>
</evidence>
<dbReference type="SUPFAM" id="SSF161245">
    <property type="entry name" value="Zinc hairpin stack"/>
    <property type="match status" value="1"/>
</dbReference>
<dbReference type="Gene3D" id="2.20.28.10">
    <property type="match status" value="1"/>
</dbReference>
<dbReference type="Pfam" id="PF05495">
    <property type="entry name" value="zf-CHY"/>
    <property type="match status" value="1"/>
</dbReference>
<comment type="subunit">
    <text evidence="15">Binds zinc and iron ions.</text>
</comment>
<dbReference type="GO" id="GO:0098711">
    <property type="term" value="P:iron ion import across plasma membrane"/>
    <property type="evidence" value="ECO:0007669"/>
    <property type="project" value="UniProtKB-ARBA"/>
</dbReference>
<dbReference type="SUPFAM" id="SSF161219">
    <property type="entry name" value="CHY zinc finger-like"/>
    <property type="match status" value="1"/>
</dbReference>
<dbReference type="InterPro" id="IPR013083">
    <property type="entry name" value="Znf_RING/FYVE/PHD"/>
</dbReference>
<dbReference type="Pfam" id="PF13639">
    <property type="entry name" value="zf-RING_2"/>
    <property type="match status" value="1"/>
</dbReference>
<keyword evidence="10 17" id="KW-1133">Transmembrane helix</keyword>
<dbReference type="CDD" id="cd16464">
    <property type="entry name" value="RING-H2_Pirh2-like"/>
    <property type="match status" value="1"/>
</dbReference>
<keyword evidence="8" id="KW-0833">Ubl conjugation pathway</keyword>
<feature type="domain" description="CTCHY-type" evidence="20">
    <location>
        <begin position="1149"/>
        <end position="1212"/>
    </location>
</feature>
<evidence type="ECO:0000256" key="2">
    <source>
        <dbReference type="ARBA" id="ARBA00004167"/>
    </source>
</evidence>
<keyword evidence="12 17" id="KW-0472">Membrane</keyword>
<dbReference type="GO" id="GO:0006511">
    <property type="term" value="P:ubiquitin-dependent protein catabolic process"/>
    <property type="evidence" value="ECO:0007669"/>
    <property type="project" value="TreeGrafter"/>
</dbReference>
<evidence type="ECO:0000259" key="18">
    <source>
        <dbReference type="PROSITE" id="PS50089"/>
    </source>
</evidence>
<dbReference type="EMBL" id="OU466857">
    <property type="protein sequence ID" value="CAH2036913.1"/>
    <property type="molecule type" value="Genomic_DNA"/>
</dbReference>
<dbReference type="InterPro" id="IPR001841">
    <property type="entry name" value="Znf_RING"/>
</dbReference>
<evidence type="ECO:0000256" key="5">
    <source>
        <dbReference type="ARBA" id="ARBA00022692"/>
    </source>
</evidence>
<evidence type="ECO:0000259" key="20">
    <source>
        <dbReference type="PROSITE" id="PS51270"/>
    </source>
</evidence>
<feature type="domain" description="RING-type" evidence="18">
    <location>
        <begin position="1213"/>
        <end position="1255"/>
    </location>
</feature>
<dbReference type="GO" id="GO:0061630">
    <property type="term" value="F:ubiquitin protein ligase activity"/>
    <property type="evidence" value="ECO:0007669"/>
    <property type="project" value="UniProtKB-ARBA"/>
</dbReference>
<protein>
    <recommendedName>
        <fullName evidence="23">Zinc finger protein</fullName>
    </recommendedName>
</protein>
<dbReference type="SUPFAM" id="SSF57850">
    <property type="entry name" value="RING/U-box"/>
    <property type="match status" value="1"/>
</dbReference>
<comment type="function">
    <text evidence="14">Probable E3 ubiquitin-protein ligase that may regulate the response to iron deficiency and thus contributes to iron homeostasis.</text>
</comment>
<sequence>RERKLDDDDDDDQAFKLHSLLVNAFPSSSPSFLFLFPPLPLLFMVVDGSRRSSSTFPGQEPPDIASTSSSSVVNARLSDSPILLFVYFHKAFRAQLAELQSLAGDAARANSDLALELRRKLDFLKLVYKYHSAAEDEVIFSALDTRVKNIAFNYSLEHDDTEDLFTSVFHWLHVLEDEERGNVADVLREVVLCIGTIQSSICQHMLKEERQVFPLIIENFSFQEQSSLVWQFISSVPVMALEEIFPWMTSLLSPKEKSEVENCVKQVVPNEVSLQLVINSWLIEDSRSSSFPALTKIMKGVQCVEVSENMSNSSHQADSSSGGLFQRFWQWSKTSFSSPNTGGGHTLAHGIQIWHTAIKRDLLEIQKGLYQLKFPSFSLELNVLVVRLNFLADVLIFYSNAFKKFFYPVFEEMVDQHSSTSKQFTIDVESFKKSLNLETRTASDNFVITLQEKLESLILTVAKQFSVEETEVFPIISKNCNVEMQRQLLYRSLHVLPLGLLKCVTMWFSAQLSEDESQSIIHFLSLEDSFPNKSFSRLLLQWFRFGYSGKTSIESFWNELSFMFKPIFPFGDEHTEEASGSLCKGSDSHLLVRQGNKDKSSTCIESKDLHAGYMIETPYSSAMNQKILIPERIKPLQQLPGFFSDKNIGNHLTMDLKPIDLLFLFHKAMKKDLDYLVCGSARLASDCSFLGEFHQRFHLIKFLYQIHSDAEDEIAFPALEAKGKLQNISQSYSIDHELEVEHLNKVSFLLKEMAELNMLVSTTDSNSLDHHRDVKYEKLCSSLQDVCKSIHKLLSEHLHREETELWWLFRDFTVEEQEKIIACMLGRMSGEILQDVIPWLMESLIPEEQHAVMSLWSQATRKTMFAEWLTEWYNSHVIGEETKEANKNSYEDSDPLDIVWKYLFEGADHENGGSIGRKPLKLSEKDLKLIMSKPLGNDAPNNKAEIGNKKENHQEISENKKVCVGAEEKRCIEQSDDINFQQTKPAHQVFQMVTKSNQCGEMSKYECLLSMSQEDVDATIRRISCDAVLDSQKKSYIMQNLLTSRWIATQRIHNLEPSILLSSNKEAIPGQHPSYRDPHKLIFGCKHYKRSCKLLASCCNQLFTCIRCHDEETDHSVDRKHITKMMCMKCLLIQPVGANCSNSSCSSSMGKYYCKICKLFDDEREIYHCPYCNLCRVGKGLGIDYFHCMKCNACMSRLLVEHVCREKCLEDNCPICHEYIFTSNSPVKALPCGHVMHSTCFQEYTCSHYICPICSKSLGDMQVYFRMLDALLAEQKMPDEYSNQTQVILCNDCGRKGNAPHHWLYHKCSFCASYNTRLV</sequence>
<dbReference type="PROSITE" id="PS51266">
    <property type="entry name" value="ZF_CHY"/>
    <property type="match status" value="1"/>
</dbReference>
<feature type="transmembrane region" description="Helical" evidence="17">
    <location>
        <begin position="20"/>
        <end position="46"/>
    </location>
</feature>
<dbReference type="PROSITE" id="PS51270">
    <property type="entry name" value="ZF_CTCHY"/>
    <property type="match status" value="1"/>
</dbReference>
<dbReference type="Gene3D" id="3.30.40.10">
    <property type="entry name" value="Zinc/RING finger domain, C3HC4 (zinc finger)"/>
    <property type="match status" value="1"/>
</dbReference>
<evidence type="ECO:0008006" key="23">
    <source>
        <dbReference type="Google" id="ProtNLM"/>
    </source>
</evidence>
<keyword evidence="5 17" id="KW-0812">Transmembrane</keyword>
<dbReference type="GO" id="GO:0008270">
    <property type="term" value="F:zinc ion binding"/>
    <property type="evidence" value="ECO:0007669"/>
    <property type="project" value="UniProtKB-KW"/>
</dbReference>
<comment type="pathway">
    <text evidence="3">Protein modification; protein ubiquitination.</text>
</comment>
<accession>A0AAU9RDW0</accession>
<dbReference type="Pfam" id="PF01814">
    <property type="entry name" value="Hemerythrin"/>
    <property type="match status" value="1"/>
</dbReference>
<comment type="subcellular location">
    <subcellularLocation>
        <location evidence="2">Membrane</location>
        <topology evidence="2">Single-pass membrane protein</topology>
    </subcellularLocation>
    <subcellularLocation>
        <location evidence="1">Nucleus</location>
    </subcellularLocation>
</comment>
<dbReference type="FunFam" id="1.20.120.520:FF:000009">
    <property type="entry name" value="Zinc finger protein BRUTUS"/>
    <property type="match status" value="1"/>
</dbReference>
<evidence type="ECO:0000256" key="7">
    <source>
        <dbReference type="ARBA" id="ARBA00022771"/>
    </source>
</evidence>
<dbReference type="FunFam" id="3.30.40.10:FF:000208">
    <property type="entry name" value="Zinc finger protein-related isoform 1"/>
    <property type="match status" value="1"/>
</dbReference>
<evidence type="ECO:0000313" key="21">
    <source>
        <dbReference type="EMBL" id="CAH2036913.1"/>
    </source>
</evidence>
<feature type="domain" description="CHY-type" evidence="19">
    <location>
        <begin position="1078"/>
        <end position="1147"/>
    </location>
</feature>
<keyword evidence="11" id="KW-0408">Iron</keyword>
<evidence type="ECO:0000256" key="14">
    <source>
        <dbReference type="ARBA" id="ARBA00053847"/>
    </source>
</evidence>
<proteinExistence type="predicted"/>
<dbReference type="Pfam" id="PF14599">
    <property type="entry name" value="zinc_ribbon_6"/>
    <property type="match status" value="1"/>
</dbReference>